<name>A0ABW5PLD2_9BACI</name>
<keyword evidence="6" id="KW-1185">Reference proteome</keyword>
<dbReference type="Gene3D" id="1.10.10.10">
    <property type="entry name" value="Winged helix-like DNA-binding domain superfamily/Winged helix DNA-binding domain"/>
    <property type="match status" value="1"/>
</dbReference>
<feature type="domain" description="HTH gntR-type" evidence="4">
    <location>
        <begin position="6"/>
        <end position="73"/>
    </location>
</feature>
<dbReference type="PANTHER" id="PTHR44846:SF17">
    <property type="entry name" value="GNTR-FAMILY TRANSCRIPTIONAL REGULATOR"/>
    <property type="match status" value="1"/>
</dbReference>
<dbReference type="Pfam" id="PF07702">
    <property type="entry name" value="UTRA"/>
    <property type="match status" value="1"/>
</dbReference>
<keyword evidence="3" id="KW-0804">Transcription</keyword>
<dbReference type="SUPFAM" id="SSF46785">
    <property type="entry name" value="Winged helix' DNA-binding domain"/>
    <property type="match status" value="1"/>
</dbReference>
<evidence type="ECO:0000313" key="5">
    <source>
        <dbReference type="EMBL" id="MFD2616187.1"/>
    </source>
</evidence>
<evidence type="ECO:0000259" key="4">
    <source>
        <dbReference type="PROSITE" id="PS50949"/>
    </source>
</evidence>
<dbReference type="RefSeq" id="WP_141189630.1">
    <property type="nucleotide sequence ID" value="NZ_JBHUMR010000007.1"/>
</dbReference>
<comment type="caution">
    <text evidence="5">The sequence shown here is derived from an EMBL/GenBank/DDBJ whole genome shotgun (WGS) entry which is preliminary data.</text>
</comment>
<gene>
    <name evidence="5" type="ORF">ACFSTF_02530</name>
</gene>
<dbReference type="InterPro" id="IPR036390">
    <property type="entry name" value="WH_DNA-bd_sf"/>
</dbReference>
<reference evidence="6" key="1">
    <citation type="journal article" date="2019" name="Int. J. Syst. Evol. Microbiol.">
        <title>The Global Catalogue of Microorganisms (GCM) 10K type strain sequencing project: providing services to taxonomists for standard genome sequencing and annotation.</title>
        <authorList>
            <consortium name="The Broad Institute Genomics Platform"/>
            <consortium name="The Broad Institute Genome Sequencing Center for Infectious Disease"/>
            <person name="Wu L."/>
            <person name="Ma J."/>
        </authorList>
    </citation>
    <scope>NUCLEOTIDE SEQUENCE [LARGE SCALE GENOMIC DNA]</scope>
    <source>
        <strain evidence="6">TISTR 2241</strain>
    </source>
</reference>
<protein>
    <submittedName>
        <fullName evidence="5">GntR family transcriptional regulator</fullName>
    </submittedName>
</protein>
<evidence type="ECO:0000256" key="1">
    <source>
        <dbReference type="ARBA" id="ARBA00023015"/>
    </source>
</evidence>
<dbReference type="PRINTS" id="PR00035">
    <property type="entry name" value="HTHGNTR"/>
</dbReference>
<evidence type="ECO:0000256" key="3">
    <source>
        <dbReference type="ARBA" id="ARBA00023163"/>
    </source>
</evidence>
<dbReference type="PANTHER" id="PTHR44846">
    <property type="entry name" value="MANNOSYL-D-GLYCERATE TRANSPORT/METABOLISM SYSTEM REPRESSOR MNGR-RELATED"/>
    <property type="match status" value="1"/>
</dbReference>
<sequence length="241" mass="27720">MKLANRSLYLQARDVISNLIEEKFQPMQKIPSEHKLSGMLGVSRNTIREAIRTLEQEGVLYSRHGIGTFVVGSKQSLITNISTLESSTKIITDQGYEPGTKNVIYDVRKCPDHLLRHLEIEDSNEQVFYIERVRTADGEPVVYVEDYIPYVSGMDEKYTKDHGESLLEFLQSYGWSVAFSVCTIKAVISNKKVEEKLELKERHALLLLQQVHYSDTGKSLFYSDSYFMSDKFEFNVIRKCV</sequence>
<dbReference type="InterPro" id="IPR036388">
    <property type="entry name" value="WH-like_DNA-bd_sf"/>
</dbReference>
<dbReference type="InterPro" id="IPR050679">
    <property type="entry name" value="Bact_HTH_transcr_reg"/>
</dbReference>
<dbReference type="InterPro" id="IPR011663">
    <property type="entry name" value="UTRA"/>
</dbReference>
<dbReference type="SUPFAM" id="SSF64288">
    <property type="entry name" value="Chorismate lyase-like"/>
    <property type="match status" value="1"/>
</dbReference>
<dbReference type="EMBL" id="JBHUMR010000007">
    <property type="protein sequence ID" value="MFD2616187.1"/>
    <property type="molecule type" value="Genomic_DNA"/>
</dbReference>
<dbReference type="SMART" id="SM00866">
    <property type="entry name" value="UTRA"/>
    <property type="match status" value="1"/>
</dbReference>
<dbReference type="Pfam" id="PF00392">
    <property type="entry name" value="GntR"/>
    <property type="match status" value="1"/>
</dbReference>
<evidence type="ECO:0000313" key="6">
    <source>
        <dbReference type="Proteomes" id="UP001597458"/>
    </source>
</evidence>
<accession>A0ABW5PLD2</accession>
<dbReference type="Proteomes" id="UP001597458">
    <property type="component" value="Unassembled WGS sequence"/>
</dbReference>
<dbReference type="InterPro" id="IPR028978">
    <property type="entry name" value="Chorismate_lyase_/UTRA_dom_sf"/>
</dbReference>
<dbReference type="PROSITE" id="PS50949">
    <property type="entry name" value="HTH_GNTR"/>
    <property type="match status" value="1"/>
</dbReference>
<organism evidence="5 6">
    <name type="scientific">Terrilactibacillus laevilacticus</name>
    <dbReference type="NCBI Taxonomy" id="1380157"/>
    <lineage>
        <taxon>Bacteria</taxon>
        <taxon>Bacillati</taxon>
        <taxon>Bacillota</taxon>
        <taxon>Bacilli</taxon>
        <taxon>Bacillales</taxon>
        <taxon>Bacillaceae</taxon>
        <taxon>Terrilactibacillus</taxon>
    </lineage>
</organism>
<keyword evidence="1" id="KW-0805">Transcription regulation</keyword>
<dbReference type="Gene3D" id="3.40.1410.10">
    <property type="entry name" value="Chorismate lyase-like"/>
    <property type="match status" value="1"/>
</dbReference>
<dbReference type="InterPro" id="IPR000524">
    <property type="entry name" value="Tscrpt_reg_HTH_GntR"/>
</dbReference>
<proteinExistence type="predicted"/>
<evidence type="ECO:0000256" key="2">
    <source>
        <dbReference type="ARBA" id="ARBA00023125"/>
    </source>
</evidence>
<dbReference type="SMART" id="SM00345">
    <property type="entry name" value="HTH_GNTR"/>
    <property type="match status" value="1"/>
</dbReference>
<dbReference type="CDD" id="cd07377">
    <property type="entry name" value="WHTH_GntR"/>
    <property type="match status" value="1"/>
</dbReference>
<keyword evidence="2" id="KW-0238">DNA-binding</keyword>